<reference evidence="2" key="1">
    <citation type="submission" date="2023-07" db="EMBL/GenBank/DDBJ databases">
        <title>A draft genome of Kazachstania heterogenica Y-27499.</title>
        <authorList>
            <person name="Donic C."/>
            <person name="Kralova J.S."/>
            <person name="Fidel L."/>
            <person name="Ben-Dor S."/>
            <person name="Jung S."/>
        </authorList>
    </citation>
    <scope>NUCLEOTIDE SEQUENCE [LARGE SCALE GENOMIC DNA]</scope>
    <source>
        <strain evidence="2">Y27499</strain>
    </source>
</reference>
<accession>A0AAN7WPU8</accession>
<proteinExistence type="predicted"/>
<gene>
    <name evidence="1" type="ORF">RI543_003238</name>
</gene>
<dbReference type="Proteomes" id="UP001306508">
    <property type="component" value="Unassembled WGS sequence"/>
</dbReference>
<dbReference type="EMBL" id="JAWIZZ010000047">
    <property type="protein sequence ID" value="KAK5779347.1"/>
    <property type="molecule type" value="Genomic_DNA"/>
</dbReference>
<sequence length="53" mass="6190">MSFKDLKRNEKLKISPEGSTRSFIVTSGFHMLQKMRDDDIFLNIPMKEQGTKD</sequence>
<evidence type="ECO:0000313" key="2">
    <source>
        <dbReference type="Proteomes" id="UP001306508"/>
    </source>
</evidence>
<organism evidence="1 2">
    <name type="scientific">Arxiozyma heterogenica</name>
    <dbReference type="NCBI Taxonomy" id="278026"/>
    <lineage>
        <taxon>Eukaryota</taxon>
        <taxon>Fungi</taxon>
        <taxon>Dikarya</taxon>
        <taxon>Ascomycota</taxon>
        <taxon>Saccharomycotina</taxon>
        <taxon>Saccharomycetes</taxon>
        <taxon>Saccharomycetales</taxon>
        <taxon>Saccharomycetaceae</taxon>
        <taxon>Arxiozyma</taxon>
    </lineage>
</organism>
<comment type="caution">
    <text evidence="1">The sequence shown here is derived from an EMBL/GenBank/DDBJ whole genome shotgun (WGS) entry which is preliminary data.</text>
</comment>
<name>A0AAN7WPU8_9SACH</name>
<protein>
    <submittedName>
        <fullName evidence="1">Uncharacterized protein</fullName>
    </submittedName>
</protein>
<evidence type="ECO:0000313" key="1">
    <source>
        <dbReference type="EMBL" id="KAK5779347.1"/>
    </source>
</evidence>
<keyword evidence="2" id="KW-1185">Reference proteome</keyword>
<dbReference type="AlphaFoldDB" id="A0AAN7WPU8"/>